<evidence type="ECO:0000256" key="3">
    <source>
        <dbReference type="ARBA" id="ARBA00012438"/>
    </source>
</evidence>
<dbReference type="InterPro" id="IPR029151">
    <property type="entry name" value="Sensor-like_sf"/>
</dbReference>
<keyword evidence="10 12" id="KW-1133">Transmembrane helix</keyword>
<dbReference type="PROSITE" id="PS50109">
    <property type="entry name" value="HIS_KIN"/>
    <property type="match status" value="1"/>
</dbReference>
<evidence type="ECO:0000256" key="5">
    <source>
        <dbReference type="ARBA" id="ARBA00022500"/>
    </source>
</evidence>
<evidence type="ECO:0000256" key="2">
    <source>
        <dbReference type="ARBA" id="ARBA00004651"/>
    </source>
</evidence>
<dbReference type="Gene3D" id="3.30.450.20">
    <property type="entry name" value="PAS domain"/>
    <property type="match status" value="1"/>
</dbReference>
<dbReference type="PRINTS" id="PR00344">
    <property type="entry name" value="BCTRLSENSOR"/>
</dbReference>
<dbReference type="PANTHER" id="PTHR43395">
    <property type="entry name" value="SENSOR HISTIDINE KINASE CHEA"/>
    <property type="match status" value="1"/>
</dbReference>
<accession>A0A857DM33</accession>
<keyword evidence="7" id="KW-0808">Transferase</keyword>
<comment type="subcellular location">
    <subcellularLocation>
        <location evidence="2">Cell membrane</location>
        <topology evidence="2">Multi-pass membrane protein</topology>
    </subcellularLocation>
</comment>
<reference evidence="14 15" key="1">
    <citation type="submission" date="2019-12" db="EMBL/GenBank/DDBJ databases">
        <title>Sequence classification of anaerobic respiratory reductive dehalogenases: First we see many, then we see few.</title>
        <authorList>
            <person name="Molenda O."/>
            <person name="Puentes Jacome L.A."/>
            <person name="Cao X."/>
            <person name="Nesbo C.L."/>
            <person name="Tang S."/>
            <person name="Morson N."/>
            <person name="Patron J."/>
            <person name="Lomheim L."/>
            <person name="Wishart D.S."/>
            <person name="Edwards E.A."/>
        </authorList>
    </citation>
    <scope>NUCLEOTIDE SEQUENCE [LARGE SCALE GENOMIC DNA]</scope>
    <source>
        <strain evidence="14 15">12DCA</strain>
    </source>
</reference>
<dbReference type="GO" id="GO:0000160">
    <property type="term" value="P:phosphorelay signal transduction system"/>
    <property type="evidence" value="ECO:0007669"/>
    <property type="project" value="UniProtKB-KW"/>
</dbReference>
<dbReference type="FunFam" id="3.30.565.10:FF:000016">
    <property type="entry name" value="Chemotaxis protein CheA, putative"/>
    <property type="match status" value="1"/>
</dbReference>
<evidence type="ECO:0000256" key="7">
    <source>
        <dbReference type="ARBA" id="ARBA00022679"/>
    </source>
</evidence>
<dbReference type="AlphaFoldDB" id="A0A857DM33"/>
<feature type="transmembrane region" description="Helical" evidence="12">
    <location>
        <begin position="12"/>
        <end position="32"/>
    </location>
</feature>
<keyword evidence="8 12" id="KW-0812">Transmembrane</keyword>
<keyword evidence="12" id="KW-0472">Membrane</keyword>
<dbReference type="EMBL" id="CP046996">
    <property type="protein sequence ID" value="QHA01658.1"/>
    <property type="molecule type" value="Genomic_DNA"/>
</dbReference>
<evidence type="ECO:0000256" key="8">
    <source>
        <dbReference type="ARBA" id="ARBA00022692"/>
    </source>
</evidence>
<keyword evidence="9 14" id="KW-0418">Kinase</keyword>
<evidence type="ECO:0000259" key="13">
    <source>
        <dbReference type="PROSITE" id="PS50109"/>
    </source>
</evidence>
<evidence type="ECO:0000256" key="9">
    <source>
        <dbReference type="ARBA" id="ARBA00022777"/>
    </source>
</evidence>
<keyword evidence="4" id="KW-1003">Cell membrane</keyword>
<organism evidence="14 15">
    <name type="scientific">Dehalobacter restrictus</name>
    <dbReference type="NCBI Taxonomy" id="55583"/>
    <lineage>
        <taxon>Bacteria</taxon>
        <taxon>Bacillati</taxon>
        <taxon>Bacillota</taxon>
        <taxon>Clostridia</taxon>
        <taxon>Eubacteriales</taxon>
        <taxon>Desulfitobacteriaceae</taxon>
        <taxon>Dehalobacter</taxon>
    </lineage>
</organism>
<dbReference type="Gene3D" id="3.30.565.10">
    <property type="entry name" value="Histidine kinase-like ATPase, C-terminal domain"/>
    <property type="match status" value="1"/>
</dbReference>
<evidence type="ECO:0000256" key="10">
    <source>
        <dbReference type="ARBA" id="ARBA00022989"/>
    </source>
</evidence>
<dbReference type="SUPFAM" id="SSF103190">
    <property type="entry name" value="Sensory domain-like"/>
    <property type="match status" value="1"/>
</dbReference>
<evidence type="ECO:0000256" key="12">
    <source>
        <dbReference type="SAM" id="Phobius"/>
    </source>
</evidence>
<dbReference type="GO" id="GO:0004673">
    <property type="term" value="F:protein histidine kinase activity"/>
    <property type="evidence" value="ECO:0007669"/>
    <property type="project" value="UniProtKB-EC"/>
</dbReference>
<evidence type="ECO:0000256" key="11">
    <source>
        <dbReference type="ARBA" id="ARBA00023012"/>
    </source>
</evidence>
<dbReference type="InterPro" id="IPR005467">
    <property type="entry name" value="His_kinase_dom"/>
</dbReference>
<sequence>MENNRRRLARTVNILILALLVLIQILLIRSWYNKTLDDIGINAMTISRVVADSINITEYEKLLAEKEPNHYFREMQAYFQRIQAETGVKYVYVEHQISPSQIEYIFDSEKDSLGETDGLSTPAAHTHTKAFHTRAQTSTLWGTLITGYAPLINADGRVIGAVGTDVDIQYIYQELAKRVGQIILYTAAMVVLFGLLIYFTLSEEIRRRRVVEKNLKQSMQSVKNLLNNAGQGFLSFGSDLCIESEYSIECQRLLGPDLDKRNFPDLIYPKDQEQRDFVNKVLLECFQENDPVRREVFLSFLPDAIFLNNYYIKIEYKFIAAKRQEETQALMVILTDATEKRALQEQMENERKTLKMIVKAVISRNDLLELISDYQRFCQMTVPQLVICKEPLQRVIVDVKRRIHTFKGEFGQFEMMHMVRSLHHLEEEIKSFEQRDSATSAGLGMLLQDLKLERVLNEGLRILQSTLGENFIARDKIIEIPEAKLVELEDQIATLIPSQEANILVAKIRKLRYRSFKELLADYPNTVEGLAQGLEKSLYPLELEGGEFLVDTKRYQAFTKSLIHIFANCVDHGIEDREDRIKAGKEEKGRVVCEMKLVQDQILLKIADDGKGLDLEGIKQKALELGVFTAEQLAELDDKDIIPLIFEDGLSSKDSASMISGRGIGMAIVKQELEKIGGHLDIVTSPDTGTEFNFLLPMEGGAI</sequence>
<keyword evidence="5" id="KW-0145">Chemotaxis</keyword>
<feature type="transmembrane region" description="Helical" evidence="12">
    <location>
        <begin position="182"/>
        <end position="201"/>
    </location>
</feature>
<evidence type="ECO:0000256" key="4">
    <source>
        <dbReference type="ARBA" id="ARBA00022475"/>
    </source>
</evidence>
<comment type="catalytic activity">
    <reaction evidence="1">
        <text>ATP + protein L-histidine = ADP + protein N-phospho-L-histidine.</text>
        <dbReference type="EC" id="2.7.13.3"/>
    </reaction>
</comment>
<dbReference type="GO" id="GO:0006935">
    <property type="term" value="P:chemotaxis"/>
    <property type="evidence" value="ECO:0007669"/>
    <property type="project" value="UniProtKB-KW"/>
</dbReference>
<dbReference type="RefSeq" id="WP_158208617.1">
    <property type="nucleotide sequence ID" value="NZ_CP046996.1"/>
</dbReference>
<evidence type="ECO:0000256" key="1">
    <source>
        <dbReference type="ARBA" id="ARBA00000085"/>
    </source>
</evidence>
<dbReference type="InterPro" id="IPR036890">
    <property type="entry name" value="HATPase_C_sf"/>
</dbReference>
<dbReference type="PANTHER" id="PTHR43395:SF1">
    <property type="entry name" value="CHEMOTAXIS PROTEIN CHEA"/>
    <property type="match status" value="1"/>
</dbReference>
<evidence type="ECO:0000313" key="15">
    <source>
        <dbReference type="Proteomes" id="UP000430508"/>
    </source>
</evidence>
<dbReference type="InterPro" id="IPR003594">
    <property type="entry name" value="HATPase_dom"/>
</dbReference>
<evidence type="ECO:0000313" key="14">
    <source>
        <dbReference type="EMBL" id="QHA01658.1"/>
    </source>
</evidence>
<gene>
    <name evidence="14" type="ORF">GQ588_13910</name>
</gene>
<feature type="domain" description="Histidine kinase" evidence="13">
    <location>
        <begin position="562"/>
        <end position="700"/>
    </location>
</feature>
<name>A0A857DM33_9FIRM</name>
<keyword evidence="6" id="KW-0597">Phosphoprotein</keyword>
<dbReference type="InterPro" id="IPR004358">
    <property type="entry name" value="Sig_transdc_His_kin-like_C"/>
</dbReference>
<protein>
    <recommendedName>
        <fullName evidence="3">histidine kinase</fullName>
        <ecNumber evidence="3">2.7.13.3</ecNumber>
    </recommendedName>
</protein>
<dbReference type="SMART" id="SM00387">
    <property type="entry name" value="HATPase_c"/>
    <property type="match status" value="1"/>
</dbReference>
<dbReference type="InterPro" id="IPR051315">
    <property type="entry name" value="Bact_Chemotaxis_CheA"/>
</dbReference>
<dbReference type="GO" id="GO:0005886">
    <property type="term" value="C:plasma membrane"/>
    <property type="evidence" value="ECO:0007669"/>
    <property type="project" value="UniProtKB-SubCell"/>
</dbReference>
<keyword evidence="11" id="KW-0902">Two-component regulatory system</keyword>
<dbReference type="Pfam" id="PF02518">
    <property type="entry name" value="HATPase_c"/>
    <property type="match status" value="1"/>
</dbReference>
<proteinExistence type="predicted"/>
<evidence type="ECO:0000256" key="6">
    <source>
        <dbReference type="ARBA" id="ARBA00022553"/>
    </source>
</evidence>
<dbReference type="EC" id="2.7.13.3" evidence="3"/>
<dbReference type="SUPFAM" id="SSF55874">
    <property type="entry name" value="ATPase domain of HSP90 chaperone/DNA topoisomerase II/histidine kinase"/>
    <property type="match status" value="1"/>
</dbReference>
<dbReference type="Proteomes" id="UP000430508">
    <property type="component" value="Chromosome"/>
</dbReference>